<proteinExistence type="predicted"/>
<evidence type="ECO:0000313" key="2">
    <source>
        <dbReference type="Proteomes" id="UP001589535"/>
    </source>
</evidence>
<evidence type="ECO:0000313" key="1">
    <source>
        <dbReference type="EMBL" id="MFB9690317.1"/>
    </source>
</evidence>
<name>A0ABV5UGB3_9PSEU</name>
<sequence length="469" mass="50702">MPEPNRLLRAARERLPSPSVPGERASRADVADGVTRWLWETTRTRYPFDAHYVAKLERGVVRWPSAAYRAALRHVLGAADDAALGFATPTRSSGPAVPSSFSAWQADAVVEGAVITTEQDLVPTSRRSLLATAVVLVGSALATELTPFLWPVAAVAKPRQGASAFRAVELSSVEEFVRFLRRGRSISGSVARSVAVAQLDSHLRRLKAAPSGTAETRRAFRVSAELADIVATMAWDEAAHGAAQRYFKLAAQLAHVAGDGALAAVALASLARQCFDLDQPADGLEVVQLAQYATRRTASPRLRAVLATREAWAHAQLGDALAFRRSVRLAEDYFSEGFRDGDAATPSVRSLDEAELMGVIGARYRDLSRHDARHAAHAQDYIGRAIALRDPDRVRNRVFDLVGLARAHLITREPERAAELIGMALPDAAPWTSGRVGVKLRDFHREAGAFATVPAVRDVREVVAAKLAV</sequence>
<dbReference type="EMBL" id="JBHMBK010000050">
    <property type="protein sequence ID" value="MFB9690317.1"/>
    <property type="molecule type" value="Genomic_DNA"/>
</dbReference>
<reference evidence="1 2" key="1">
    <citation type="submission" date="2024-09" db="EMBL/GenBank/DDBJ databases">
        <authorList>
            <person name="Sun Q."/>
            <person name="Mori K."/>
        </authorList>
    </citation>
    <scope>NUCLEOTIDE SEQUENCE [LARGE SCALE GENOMIC DNA]</scope>
    <source>
        <strain evidence="1 2">JCM 13852</strain>
    </source>
</reference>
<comment type="caution">
    <text evidence="1">The sequence shown here is derived from an EMBL/GenBank/DDBJ whole genome shotgun (WGS) entry which is preliminary data.</text>
</comment>
<dbReference type="RefSeq" id="WP_378205510.1">
    <property type="nucleotide sequence ID" value="NZ_JBHMBK010000050.1"/>
</dbReference>
<evidence type="ECO:0008006" key="3">
    <source>
        <dbReference type="Google" id="ProtNLM"/>
    </source>
</evidence>
<gene>
    <name evidence="1" type="ORF">ACFFTO_39610</name>
</gene>
<protein>
    <recommendedName>
        <fullName evidence="3">Transcriptional regulator</fullName>
    </recommendedName>
</protein>
<accession>A0ABV5UGB3</accession>
<dbReference type="Proteomes" id="UP001589535">
    <property type="component" value="Unassembled WGS sequence"/>
</dbReference>
<organism evidence="1 2">
    <name type="scientific">Amycolatopsis plumensis</name>
    <dbReference type="NCBI Taxonomy" id="236508"/>
    <lineage>
        <taxon>Bacteria</taxon>
        <taxon>Bacillati</taxon>
        <taxon>Actinomycetota</taxon>
        <taxon>Actinomycetes</taxon>
        <taxon>Pseudonocardiales</taxon>
        <taxon>Pseudonocardiaceae</taxon>
        <taxon>Amycolatopsis</taxon>
    </lineage>
</organism>
<keyword evidence="2" id="KW-1185">Reference proteome</keyword>